<keyword evidence="1" id="KW-1133">Transmembrane helix</keyword>
<feature type="transmembrane region" description="Helical" evidence="1">
    <location>
        <begin position="90"/>
        <end position="109"/>
    </location>
</feature>
<evidence type="ECO:0000313" key="3">
    <source>
        <dbReference type="Proteomes" id="UP000306888"/>
    </source>
</evidence>
<dbReference type="EMBL" id="SRYR01000006">
    <property type="protein sequence ID" value="TGY41687.1"/>
    <property type="molecule type" value="Genomic_DNA"/>
</dbReference>
<name>A0A4S2DHU1_9CLOT</name>
<keyword evidence="3" id="KW-1185">Reference proteome</keyword>
<protein>
    <submittedName>
        <fullName evidence="2">Uncharacterized protein</fullName>
    </submittedName>
</protein>
<sequence>MNYDRDDKNNNLQELFDECKNLMDYHIILVMKDGTSFDGVIDKVDSNGVMMMVGEDILYDDDDDQGQYNTQRQFNRPRKMRRHRRFRRRGFPFNSIFRIFPIPYPYPFYPIGPFSPF</sequence>
<organism evidence="2 3">
    <name type="scientific">Clostridium sartagoforme</name>
    <dbReference type="NCBI Taxonomy" id="84031"/>
    <lineage>
        <taxon>Bacteria</taxon>
        <taxon>Bacillati</taxon>
        <taxon>Bacillota</taxon>
        <taxon>Clostridia</taxon>
        <taxon>Eubacteriales</taxon>
        <taxon>Clostridiaceae</taxon>
        <taxon>Clostridium</taxon>
    </lineage>
</organism>
<gene>
    <name evidence="2" type="ORF">E5347_11795</name>
</gene>
<reference evidence="2 3" key="1">
    <citation type="submission" date="2019-04" db="EMBL/GenBank/DDBJ databases">
        <title>Microbes associate with the intestines of laboratory mice.</title>
        <authorList>
            <person name="Navarre W."/>
            <person name="Wong E."/>
            <person name="Huang K."/>
            <person name="Tropini C."/>
            <person name="Ng K."/>
            <person name="Yu B."/>
        </authorList>
    </citation>
    <scope>NUCLEOTIDE SEQUENCE [LARGE SCALE GENOMIC DNA]</scope>
    <source>
        <strain evidence="2 3">NM50_B9-20</strain>
    </source>
</reference>
<evidence type="ECO:0000313" key="2">
    <source>
        <dbReference type="EMBL" id="TGY41687.1"/>
    </source>
</evidence>
<dbReference type="AlphaFoldDB" id="A0A4S2DHU1"/>
<keyword evidence="1" id="KW-0472">Membrane</keyword>
<keyword evidence="1" id="KW-0812">Transmembrane</keyword>
<comment type="caution">
    <text evidence="2">The sequence shown here is derived from an EMBL/GenBank/DDBJ whole genome shotgun (WGS) entry which is preliminary data.</text>
</comment>
<evidence type="ECO:0000256" key="1">
    <source>
        <dbReference type="SAM" id="Phobius"/>
    </source>
</evidence>
<dbReference type="RefSeq" id="WP_136007429.1">
    <property type="nucleotide sequence ID" value="NZ_SRYR01000006.1"/>
</dbReference>
<accession>A0A4S2DHU1</accession>
<dbReference type="OrthoDB" id="2628646at2"/>
<proteinExistence type="predicted"/>
<dbReference type="Proteomes" id="UP000306888">
    <property type="component" value="Unassembled WGS sequence"/>
</dbReference>